<feature type="domain" description="Mur ligase central" evidence="12">
    <location>
        <begin position="110"/>
        <end position="315"/>
    </location>
</feature>
<dbReference type="GO" id="GO:0051301">
    <property type="term" value="P:cell division"/>
    <property type="evidence" value="ECO:0007669"/>
    <property type="project" value="UniProtKB-KW"/>
</dbReference>
<dbReference type="EC" id="6.3.2.-" evidence="8"/>
<keyword evidence="8 13" id="KW-0436">Ligase</keyword>
<comment type="cofactor">
    <cofactor evidence="8">
        <name>Mg(2+)</name>
        <dbReference type="ChEBI" id="CHEBI:18420"/>
    </cofactor>
</comment>
<comment type="similarity">
    <text evidence="2 8">Belongs to the MurCDEF family. MurE subfamily.</text>
</comment>
<dbReference type="EMBL" id="DXBF01000013">
    <property type="protein sequence ID" value="HIZ61484.1"/>
    <property type="molecule type" value="Genomic_DNA"/>
</dbReference>
<dbReference type="InterPro" id="IPR004101">
    <property type="entry name" value="Mur_ligase_C"/>
</dbReference>
<comment type="PTM">
    <text evidence="8">Carboxylation is probably crucial for Mg(2+) binding and, consequently, for the gamma-phosphate positioning of ATP.</text>
</comment>
<evidence type="ECO:0000256" key="4">
    <source>
        <dbReference type="ARBA" id="ARBA00022960"/>
    </source>
</evidence>
<feature type="binding site" evidence="8">
    <location>
        <begin position="112"/>
        <end position="118"/>
    </location>
    <ligand>
        <name>ATP</name>
        <dbReference type="ChEBI" id="CHEBI:30616"/>
    </ligand>
</feature>
<dbReference type="Gene3D" id="3.90.190.20">
    <property type="entry name" value="Mur ligase, C-terminal domain"/>
    <property type="match status" value="1"/>
</dbReference>
<dbReference type="GO" id="GO:0009252">
    <property type="term" value="P:peptidoglycan biosynthetic process"/>
    <property type="evidence" value="ECO:0007669"/>
    <property type="project" value="UniProtKB-UniRule"/>
</dbReference>
<evidence type="ECO:0000256" key="2">
    <source>
        <dbReference type="ARBA" id="ARBA00005898"/>
    </source>
</evidence>
<dbReference type="SUPFAM" id="SSF63418">
    <property type="entry name" value="MurE/MurF N-terminal domain"/>
    <property type="match status" value="1"/>
</dbReference>
<accession>A0A9D2FI42</accession>
<dbReference type="PANTHER" id="PTHR23135">
    <property type="entry name" value="MUR LIGASE FAMILY MEMBER"/>
    <property type="match status" value="1"/>
</dbReference>
<gene>
    <name evidence="8" type="primary">murE</name>
    <name evidence="13" type="ORF">H9724_01790</name>
</gene>
<evidence type="ECO:0000256" key="7">
    <source>
        <dbReference type="ARBA" id="ARBA00023316"/>
    </source>
</evidence>
<dbReference type="GO" id="GO:0005737">
    <property type="term" value="C:cytoplasm"/>
    <property type="evidence" value="ECO:0007669"/>
    <property type="project" value="UniProtKB-SubCell"/>
</dbReference>
<keyword evidence="8" id="KW-0067">ATP-binding</keyword>
<evidence type="ECO:0000259" key="10">
    <source>
        <dbReference type="Pfam" id="PF01225"/>
    </source>
</evidence>
<evidence type="ECO:0000259" key="12">
    <source>
        <dbReference type="Pfam" id="PF08245"/>
    </source>
</evidence>
<reference evidence="13" key="1">
    <citation type="journal article" date="2021" name="PeerJ">
        <title>Extensive microbial diversity within the chicken gut microbiome revealed by metagenomics and culture.</title>
        <authorList>
            <person name="Gilroy R."/>
            <person name="Ravi A."/>
            <person name="Getino M."/>
            <person name="Pursley I."/>
            <person name="Horton D.L."/>
            <person name="Alikhan N.F."/>
            <person name="Baker D."/>
            <person name="Gharbi K."/>
            <person name="Hall N."/>
            <person name="Watson M."/>
            <person name="Adriaenssens E.M."/>
            <person name="Foster-Nyarko E."/>
            <person name="Jarju S."/>
            <person name="Secka A."/>
            <person name="Antonio M."/>
            <person name="Oren A."/>
            <person name="Chaudhuri R.R."/>
            <person name="La Ragione R."/>
            <person name="Hildebrand F."/>
            <person name="Pallen M.J."/>
        </authorList>
    </citation>
    <scope>NUCLEOTIDE SEQUENCE</scope>
    <source>
        <strain evidence="13">CHK188-11489</strain>
    </source>
</reference>
<feature type="binding site" evidence="8">
    <location>
        <position position="189"/>
    </location>
    <ligand>
        <name>UDP-N-acetyl-alpha-D-muramoyl-L-alanyl-D-glutamate</name>
        <dbReference type="ChEBI" id="CHEBI:83900"/>
    </ligand>
</feature>
<comment type="pathway">
    <text evidence="1 8 9">Cell wall biogenesis; peptidoglycan biosynthesis.</text>
</comment>
<feature type="binding site" evidence="8">
    <location>
        <begin position="154"/>
        <end position="155"/>
    </location>
    <ligand>
        <name>UDP-N-acetyl-alpha-D-muramoyl-L-alanyl-D-glutamate</name>
        <dbReference type="ChEBI" id="CHEBI:83900"/>
    </ligand>
</feature>
<feature type="binding site" evidence="8">
    <location>
        <position position="31"/>
    </location>
    <ligand>
        <name>UDP-N-acetyl-alpha-D-muramoyl-L-alanyl-D-glutamate</name>
        <dbReference type="ChEBI" id="CHEBI:83900"/>
    </ligand>
</feature>
<feature type="binding site" evidence="8">
    <location>
        <position position="181"/>
    </location>
    <ligand>
        <name>UDP-N-acetyl-alpha-D-muramoyl-L-alanyl-D-glutamate</name>
        <dbReference type="ChEBI" id="CHEBI:83900"/>
    </ligand>
</feature>
<dbReference type="InterPro" id="IPR013221">
    <property type="entry name" value="Mur_ligase_cen"/>
</dbReference>
<dbReference type="GO" id="GO:0005524">
    <property type="term" value="F:ATP binding"/>
    <property type="evidence" value="ECO:0007669"/>
    <property type="project" value="UniProtKB-UniRule"/>
</dbReference>
<dbReference type="Pfam" id="PF02875">
    <property type="entry name" value="Mur_ligase_C"/>
    <property type="match status" value="1"/>
</dbReference>
<comment type="subcellular location">
    <subcellularLocation>
        <location evidence="8 9">Cytoplasm</location>
    </subcellularLocation>
</comment>
<keyword evidence="7 8" id="KW-0961">Cell wall biogenesis/degradation</keyword>
<dbReference type="GO" id="GO:0016881">
    <property type="term" value="F:acid-amino acid ligase activity"/>
    <property type="evidence" value="ECO:0007669"/>
    <property type="project" value="UniProtKB-UniRule"/>
</dbReference>
<dbReference type="GO" id="GO:0000287">
    <property type="term" value="F:magnesium ion binding"/>
    <property type="evidence" value="ECO:0007669"/>
    <property type="project" value="UniProtKB-UniRule"/>
</dbReference>
<evidence type="ECO:0000256" key="8">
    <source>
        <dbReference type="HAMAP-Rule" id="MF_00208"/>
    </source>
</evidence>
<name>A0A9D2FI42_9FIRM</name>
<evidence type="ECO:0000256" key="5">
    <source>
        <dbReference type="ARBA" id="ARBA00022984"/>
    </source>
</evidence>
<evidence type="ECO:0000256" key="6">
    <source>
        <dbReference type="ARBA" id="ARBA00023306"/>
    </source>
</evidence>
<evidence type="ECO:0000256" key="3">
    <source>
        <dbReference type="ARBA" id="ARBA00022618"/>
    </source>
</evidence>
<evidence type="ECO:0000313" key="14">
    <source>
        <dbReference type="Proteomes" id="UP000824105"/>
    </source>
</evidence>
<dbReference type="Pfam" id="PF08245">
    <property type="entry name" value="Mur_ligase_M"/>
    <property type="match status" value="1"/>
</dbReference>
<feature type="domain" description="Mur ligase N-terminal catalytic" evidence="10">
    <location>
        <begin position="24"/>
        <end position="98"/>
    </location>
</feature>
<dbReference type="InterPro" id="IPR036565">
    <property type="entry name" value="Mur-like_cat_sf"/>
</dbReference>
<dbReference type="InterPro" id="IPR000713">
    <property type="entry name" value="Mur_ligase_N"/>
</dbReference>
<evidence type="ECO:0000313" key="13">
    <source>
        <dbReference type="EMBL" id="HIZ61484.1"/>
    </source>
</evidence>
<keyword evidence="3 8" id="KW-0132">Cell division</keyword>
<organism evidence="13 14">
    <name type="scientific">Candidatus Gemmiger avistercoris</name>
    <dbReference type="NCBI Taxonomy" id="2838606"/>
    <lineage>
        <taxon>Bacteria</taxon>
        <taxon>Bacillati</taxon>
        <taxon>Bacillota</taxon>
        <taxon>Clostridia</taxon>
        <taxon>Eubacteriales</taxon>
        <taxon>Gemmiger</taxon>
    </lineage>
</organism>
<evidence type="ECO:0000256" key="1">
    <source>
        <dbReference type="ARBA" id="ARBA00004752"/>
    </source>
</evidence>
<dbReference type="InterPro" id="IPR005761">
    <property type="entry name" value="UDP-N-AcMur-Glu-dNH2Pim_ligase"/>
</dbReference>
<dbReference type="GO" id="GO:0071555">
    <property type="term" value="P:cell wall organization"/>
    <property type="evidence" value="ECO:0007669"/>
    <property type="project" value="UniProtKB-KW"/>
</dbReference>
<keyword evidence="5 8" id="KW-0573">Peptidoglycan synthesis</keyword>
<proteinExistence type="inferred from homology"/>
<dbReference type="Pfam" id="PF01225">
    <property type="entry name" value="Mur_ligase"/>
    <property type="match status" value="1"/>
</dbReference>
<keyword evidence="4 8" id="KW-0133">Cell shape</keyword>
<protein>
    <recommendedName>
        <fullName evidence="8">UDP-N-acetylmuramyl-tripeptide synthetase</fullName>
        <ecNumber evidence="8">6.3.2.-</ecNumber>
    </recommendedName>
    <alternativeName>
        <fullName evidence="8">UDP-MurNAc-tripeptide synthetase</fullName>
    </alternativeName>
</protein>
<keyword evidence="8" id="KW-0460">Magnesium</keyword>
<comment type="caution">
    <text evidence="8">Lacks conserved residue(s) required for the propagation of feature annotation.</text>
</comment>
<dbReference type="Proteomes" id="UP000824105">
    <property type="component" value="Unassembled WGS sequence"/>
</dbReference>
<evidence type="ECO:0000256" key="9">
    <source>
        <dbReference type="RuleBase" id="RU004135"/>
    </source>
</evidence>
<dbReference type="SUPFAM" id="SSF53244">
    <property type="entry name" value="MurD-like peptide ligases, peptide-binding domain"/>
    <property type="match status" value="1"/>
</dbReference>
<dbReference type="InterPro" id="IPR036615">
    <property type="entry name" value="Mur_ligase_C_dom_sf"/>
</dbReference>
<feature type="modified residue" description="N6-carboxylysine" evidence="8">
    <location>
        <position position="223"/>
    </location>
</feature>
<comment type="caution">
    <text evidence="13">The sequence shown here is derived from an EMBL/GenBank/DDBJ whole genome shotgun (WGS) entry which is preliminary data.</text>
</comment>
<feature type="domain" description="Mur ligase C-terminal" evidence="11">
    <location>
        <begin position="336"/>
        <end position="465"/>
    </location>
</feature>
<dbReference type="PANTHER" id="PTHR23135:SF4">
    <property type="entry name" value="UDP-N-ACETYLMURAMOYL-L-ALANYL-D-GLUTAMATE--2,6-DIAMINOPIMELATE LIGASE MURE HOMOLOG, CHLOROPLASTIC"/>
    <property type="match status" value="1"/>
</dbReference>
<evidence type="ECO:0000259" key="11">
    <source>
        <dbReference type="Pfam" id="PF02875"/>
    </source>
</evidence>
<sequence>MRLCELLPAVEDGVLLQGDPRTEVRGLCYDSRRATPGALFVCLPGQHADGHDFAARAAAAGAAGIVCERPLPDLPAGLPVVQAPHSRRALAQLALRFYGGPARRMTMVGITGTKGKTTTAHLLAAVLAAAGYKVGLIGTNGAEWPGCRLPLRHTTPESSDLQALLRRMADDGCDACVMEVSSLGLKMDRVWGIRYDLGIFTNLSPDHIGPGEHACFAEYRAWKSVLFRRCAVGVVNADDPHTPELLRLHTCRVVTYGIDHPADWRAEGDLAPYRAPGRLGMSFTAAGPGWPPARYELPMPGRFSVCNALAALAAAGVLDLPREAARRGLAAAAVTGRVEPLPLDAPFTVVLDYAHNAAAAECLLRALRAYHPSRLVVVFGCGGGRSRVRRSGMGEACARLADFCILTEDNSRGEPLEAILADIRAGMARGGPGTPFVEIPDRRQALYYALDHAQPGDILAVIGKGHETTLERGGQTLPFCERAIIEAYMEQKKARSQ</sequence>
<dbReference type="SUPFAM" id="SSF53623">
    <property type="entry name" value="MurD-like peptide ligases, catalytic domain"/>
    <property type="match status" value="1"/>
</dbReference>
<keyword evidence="8" id="KW-0963">Cytoplasm</keyword>
<dbReference type="InterPro" id="IPR035911">
    <property type="entry name" value="MurE/MurF_N"/>
</dbReference>
<reference evidence="13" key="2">
    <citation type="submission" date="2021-04" db="EMBL/GenBank/DDBJ databases">
        <authorList>
            <person name="Gilroy R."/>
        </authorList>
    </citation>
    <scope>NUCLEOTIDE SEQUENCE</scope>
    <source>
        <strain evidence="13">CHK188-11489</strain>
    </source>
</reference>
<keyword evidence="6 8" id="KW-0131">Cell cycle</keyword>
<dbReference type="GO" id="GO:0008360">
    <property type="term" value="P:regulation of cell shape"/>
    <property type="evidence" value="ECO:0007669"/>
    <property type="project" value="UniProtKB-KW"/>
</dbReference>
<keyword evidence="8" id="KW-0547">Nucleotide-binding</keyword>
<dbReference type="NCBIfam" id="TIGR01085">
    <property type="entry name" value="murE"/>
    <property type="match status" value="1"/>
</dbReference>
<dbReference type="AlphaFoldDB" id="A0A9D2FI42"/>
<comment type="function">
    <text evidence="8">Catalyzes the addition of an amino acid to the nucleotide precursor UDP-N-acetylmuramoyl-L-alanyl-D-glutamate (UMAG) in the biosynthesis of bacterial cell-wall peptidoglycan.</text>
</comment>
<dbReference type="Gene3D" id="3.40.1190.10">
    <property type="entry name" value="Mur-like, catalytic domain"/>
    <property type="match status" value="1"/>
</dbReference>
<dbReference type="Gene3D" id="3.40.1390.10">
    <property type="entry name" value="MurE/MurF, N-terminal domain"/>
    <property type="match status" value="1"/>
</dbReference>
<dbReference type="HAMAP" id="MF_00208">
    <property type="entry name" value="MurE"/>
    <property type="match status" value="1"/>
</dbReference>
<dbReference type="NCBIfam" id="NF001126">
    <property type="entry name" value="PRK00139.1-4"/>
    <property type="match status" value="1"/>
</dbReference>